<keyword evidence="2" id="KW-1185">Reference proteome</keyword>
<dbReference type="AlphaFoldDB" id="A0A9Q3J2W7"/>
<dbReference type="Proteomes" id="UP000765509">
    <property type="component" value="Unassembled WGS sequence"/>
</dbReference>
<dbReference type="EMBL" id="AVOT02061014">
    <property type="protein sequence ID" value="MBW0554350.1"/>
    <property type="molecule type" value="Genomic_DNA"/>
</dbReference>
<accession>A0A9Q3J2W7</accession>
<gene>
    <name evidence="1" type="ORF">O181_094065</name>
</gene>
<reference evidence="1" key="1">
    <citation type="submission" date="2021-03" db="EMBL/GenBank/DDBJ databases">
        <title>Draft genome sequence of rust myrtle Austropuccinia psidii MF-1, a brazilian biotype.</title>
        <authorList>
            <person name="Quecine M.C."/>
            <person name="Pachon D.M.R."/>
            <person name="Bonatelli M.L."/>
            <person name="Correr F.H."/>
            <person name="Franceschini L.M."/>
            <person name="Leite T.F."/>
            <person name="Margarido G.R.A."/>
            <person name="Almeida C.A."/>
            <person name="Ferrarezi J.A."/>
            <person name="Labate C.A."/>
        </authorList>
    </citation>
    <scope>NUCLEOTIDE SEQUENCE</scope>
    <source>
        <strain evidence="1">MF-1</strain>
    </source>
</reference>
<name>A0A9Q3J2W7_9BASI</name>
<protein>
    <submittedName>
        <fullName evidence="1">Uncharacterized protein</fullName>
    </submittedName>
</protein>
<dbReference type="OrthoDB" id="3056461at2759"/>
<evidence type="ECO:0000313" key="2">
    <source>
        <dbReference type="Proteomes" id="UP000765509"/>
    </source>
</evidence>
<evidence type="ECO:0000313" key="1">
    <source>
        <dbReference type="EMBL" id="MBW0554350.1"/>
    </source>
</evidence>
<organism evidence="1 2">
    <name type="scientific">Austropuccinia psidii MF-1</name>
    <dbReference type="NCBI Taxonomy" id="1389203"/>
    <lineage>
        <taxon>Eukaryota</taxon>
        <taxon>Fungi</taxon>
        <taxon>Dikarya</taxon>
        <taxon>Basidiomycota</taxon>
        <taxon>Pucciniomycotina</taxon>
        <taxon>Pucciniomycetes</taxon>
        <taxon>Pucciniales</taxon>
        <taxon>Sphaerophragmiaceae</taxon>
        <taxon>Austropuccinia</taxon>
    </lineage>
</organism>
<comment type="caution">
    <text evidence="1">The sequence shown here is derived from an EMBL/GenBank/DDBJ whole genome shotgun (WGS) entry which is preliminary data.</text>
</comment>
<sequence length="299" mass="34097">MANLANDYGYGQIAIYWIWHRYAILRSKRVAFHGCDKLKQEMTTHEQNLEALLHKFNLQDNAIKNSSSKFKGTGKKIQRFCSKSFNQPTPQKENLPNLLENNANTKLKTTRTPNKILQKKSFTPPQKRIPNQLLQSEIPEAFQPTKVIKHSESTLPLLWGLIYQDSIPISLSYTLLKELNTCFSFLSDVVTQSESPNILPLVPLVEILTLRNTPPGKKRIGNTIIHMSDFSIKYVFASLERLGICQWASDLHEASDTLYNKAFRISAITKSCQIAISGAYKYMNINLMYLESIQLLTSV</sequence>
<proteinExistence type="predicted"/>